<organism evidence="1 2">
    <name type="scientific">Euphydryas editha</name>
    <name type="common">Edith's checkerspot</name>
    <dbReference type="NCBI Taxonomy" id="104508"/>
    <lineage>
        <taxon>Eukaryota</taxon>
        <taxon>Metazoa</taxon>
        <taxon>Ecdysozoa</taxon>
        <taxon>Arthropoda</taxon>
        <taxon>Hexapoda</taxon>
        <taxon>Insecta</taxon>
        <taxon>Pterygota</taxon>
        <taxon>Neoptera</taxon>
        <taxon>Endopterygota</taxon>
        <taxon>Lepidoptera</taxon>
        <taxon>Glossata</taxon>
        <taxon>Ditrysia</taxon>
        <taxon>Papilionoidea</taxon>
        <taxon>Nymphalidae</taxon>
        <taxon>Nymphalinae</taxon>
        <taxon>Euphydryas</taxon>
    </lineage>
</organism>
<reference evidence="1" key="1">
    <citation type="submission" date="2022-03" db="EMBL/GenBank/DDBJ databases">
        <authorList>
            <person name="Tunstrom K."/>
        </authorList>
    </citation>
    <scope>NUCLEOTIDE SEQUENCE</scope>
</reference>
<evidence type="ECO:0000313" key="2">
    <source>
        <dbReference type="Proteomes" id="UP001153954"/>
    </source>
</evidence>
<evidence type="ECO:0000313" key="1">
    <source>
        <dbReference type="EMBL" id="CAH2096086.1"/>
    </source>
</evidence>
<dbReference type="EMBL" id="CAKOGL010000016">
    <property type="protein sequence ID" value="CAH2096086.1"/>
    <property type="molecule type" value="Genomic_DNA"/>
</dbReference>
<dbReference type="AlphaFoldDB" id="A0AAU9UAN0"/>
<protein>
    <submittedName>
        <fullName evidence="1">Uncharacterized protein</fullName>
    </submittedName>
</protein>
<sequence>MAESKTNESLPTTATIDQQQNLQDTLFLLIRKLSIEVAELRATPSYQKFRRTRSRSRNMILDINQEITHHR</sequence>
<accession>A0AAU9UAN0</accession>
<dbReference type="Proteomes" id="UP001153954">
    <property type="component" value="Unassembled WGS sequence"/>
</dbReference>
<proteinExistence type="predicted"/>
<comment type="caution">
    <text evidence="1">The sequence shown here is derived from an EMBL/GenBank/DDBJ whole genome shotgun (WGS) entry which is preliminary data.</text>
</comment>
<name>A0AAU9UAN0_EUPED</name>
<gene>
    <name evidence="1" type="ORF">EEDITHA_LOCUS11467</name>
</gene>
<keyword evidence="2" id="KW-1185">Reference proteome</keyword>